<protein>
    <submittedName>
        <fullName evidence="2">Uncharacterized protein</fullName>
    </submittedName>
</protein>
<organism evidence="2 3">
    <name type="scientific">Ruegeria haliotis</name>
    <dbReference type="NCBI Taxonomy" id="2747601"/>
    <lineage>
        <taxon>Bacteria</taxon>
        <taxon>Pseudomonadati</taxon>
        <taxon>Pseudomonadota</taxon>
        <taxon>Alphaproteobacteria</taxon>
        <taxon>Rhodobacterales</taxon>
        <taxon>Roseobacteraceae</taxon>
        <taxon>Ruegeria</taxon>
    </lineage>
</organism>
<feature type="chain" id="PRO_5046011398" evidence="1">
    <location>
        <begin position="22"/>
        <end position="52"/>
    </location>
</feature>
<evidence type="ECO:0000313" key="3">
    <source>
        <dbReference type="Proteomes" id="UP000630805"/>
    </source>
</evidence>
<name>A0ABX2PLY0_9RHOB</name>
<evidence type="ECO:0000256" key="1">
    <source>
        <dbReference type="SAM" id="SignalP"/>
    </source>
</evidence>
<dbReference type="Proteomes" id="UP000630805">
    <property type="component" value="Unassembled WGS sequence"/>
</dbReference>
<reference evidence="2 3" key="1">
    <citation type="submission" date="2020-06" db="EMBL/GenBank/DDBJ databases">
        <authorList>
            <person name="Cao W.R."/>
        </authorList>
    </citation>
    <scope>NUCLEOTIDE SEQUENCE [LARGE SCALE GENOMIC DNA]</scope>
    <source>
        <strain evidence="2 3">B1Z28</strain>
    </source>
</reference>
<accession>A0ABX2PLY0</accession>
<evidence type="ECO:0000313" key="2">
    <source>
        <dbReference type="EMBL" id="NVO54471.1"/>
    </source>
</evidence>
<feature type="signal peptide" evidence="1">
    <location>
        <begin position="1"/>
        <end position="21"/>
    </location>
</feature>
<sequence>MKTFITAAILSATIMAAPVMAMGIDTSNLTRTLTFPTPISEPVTQDQVKPGK</sequence>
<keyword evidence="1" id="KW-0732">Signal</keyword>
<dbReference type="RefSeq" id="WP_176861464.1">
    <property type="nucleotide sequence ID" value="NZ_JABXWT010000001.1"/>
</dbReference>
<dbReference type="EMBL" id="JABXWT010000001">
    <property type="protein sequence ID" value="NVO54471.1"/>
    <property type="molecule type" value="Genomic_DNA"/>
</dbReference>
<gene>
    <name evidence="2" type="ORF">HW561_01540</name>
</gene>
<keyword evidence="3" id="KW-1185">Reference proteome</keyword>
<comment type="caution">
    <text evidence="2">The sequence shown here is derived from an EMBL/GenBank/DDBJ whole genome shotgun (WGS) entry which is preliminary data.</text>
</comment>
<proteinExistence type="predicted"/>